<keyword evidence="3" id="KW-1185">Reference proteome</keyword>
<protein>
    <submittedName>
        <fullName evidence="2">3-oxoadipate enol-lactonase</fullName>
    </submittedName>
</protein>
<reference evidence="2" key="1">
    <citation type="journal article" date="2014" name="Int. J. Syst. Evol. Microbiol.">
        <title>Complete genome sequence of Corynebacterium casei LMG S-19264T (=DSM 44701T), isolated from a smear-ripened cheese.</title>
        <authorList>
            <consortium name="US DOE Joint Genome Institute (JGI-PGF)"/>
            <person name="Walter F."/>
            <person name="Albersmeier A."/>
            <person name="Kalinowski J."/>
            <person name="Ruckert C."/>
        </authorList>
    </citation>
    <scope>NUCLEOTIDE SEQUENCE</scope>
    <source>
        <strain evidence="2">CCM 7897</strain>
    </source>
</reference>
<dbReference type="InterPro" id="IPR029058">
    <property type="entry name" value="AB_hydrolase_fold"/>
</dbReference>
<dbReference type="InterPro" id="IPR000073">
    <property type="entry name" value="AB_hydrolase_1"/>
</dbReference>
<dbReference type="SUPFAM" id="SSF53474">
    <property type="entry name" value="alpha/beta-Hydrolases"/>
    <property type="match status" value="1"/>
</dbReference>
<dbReference type="EMBL" id="BMCT01000003">
    <property type="protein sequence ID" value="GGF67096.1"/>
    <property type="molecule type" value="Genomic_DNA"/>
</dbReference>
<name>A0A917C2N9_9HYPH</name>
<dbReference type="Proteomes" id="UP000606044">
    <property type="component" value="Unassembled WGS sequence"/>
</dbReference>
<proteinExistence type="predicted"/>
<accession>A0A917C2N9</accession>
<sequence length="258" mass="27801">MSVLEIAGERFHFRIDGPDSAPPLVLGHSLGTTLELFDRVVPALSQRFRVIRFDFRGHGGSTAPDAVHGMGDLGRDLINLLDGLKLGAVDFCGLSLGGMVGQWMAIHAPRRLKRLVLSNTTAYAGPPRIWEARIKAVRRTGTEPVADAVIESWFSADVRARMPDEVAKIRAQIVATPAVGYAATSCAMRDMDFRADLARITTPTLVIVSDDDRSTPPVWGEAVAAGIPGAKLVRLPGGHLSVVEQPETFSAAVLDFLR</sequence>
<organism evidence="2 3">
    <name type="scientific">Azorhizobium oxalatiphilum</name>
    <dbReference type="NCBI Taxonomy" id="980631"/>
    <lineage>
        <taxon>Bacteria</taxon>
        <taxon>Pseudomonadati</taxon>
        <taxon>Pseudomonadota</taxon>
        <taxon>Alphaproteobacteria</taxon>
        <taxon>Hyphomicrobiales</taxon>
        <taxon>Xanthobacteraceae</taxon>
        <taxon>Azorhizobium</taxon>
    </lineage>
</organism>
<dbReference type="RefSeq" id="WP_188579556.1">
    <property type="nucleotide sequence ID" value="NZ_BMCT01000003.1"/>
</dbReference>
<comment type="caution">
    <text evidence="2">The sequence shown here is derived from an EMBL/GenBank/DDBJ whole genome shotgun (WGS) entry which is preliminary data.</text>
</comment>
<dbReference type="Gene3D" id="3.40.50.1820">
    <property type="entry name" value="alpha/beta hydrolase"/>
    <property type="match status" value="1"/>
</dbReference>
<dbReference type="InterPro" id="IPR026968">
    <property type="entry name" value="PcaD/CatD"/>
</dbReference>
<dbReference type="PANTHER" id="PTHR43433">
    <property type="entry name" value="HYDROLASE, ALPHA/BETA FOLD FAMILY PROTEIN"/>
    <property type="match status" value="1"/>
</dbReference>
<evidence type="ECO:0000313" key="2">
    <source>
        <dbReference type="EMBL" id="GGF67096.1"/>
    </source>
</evidence>
<dbReference type="GO" id="GO:0042952">
    <property type="term" value="P:beta-ketoadipate pathway"/>
    <property type="evidence" value="ECO:0007669"/>
    <property type="project" value="InterPro"/>
</dbReference>
<dbReference type="PRINTS" id="PR00111">
    <property type="entry name" value="ABHYDROLASE"/>
</dbReference>
<feature type="domain" description="AB hydrolase-1" evidence="1">
    <location>
        <begin position="22"/>
        <end position="244"/>
    </location>
</feature>
<dbReference type="InterPro" id="IPR050471">
    <property type="entry name" value="AB_hydrolase"/>
</dbReference>
<dbReference type="NCBIfam" id="TIGR02427">
    <property type="entry name" value="protocat_pcaD"/>
    <property type="match status" value="1"/>
</dbReference>
<dbReference type="GO" id="GO:0047570">
    <property type="term" value="F:3-oxoadipate enol-lactonase activity"/>
    <property type="evidence" value="ECO:0007669"/>
    <property type="project" value="InterPro"/>
</dbReference>
<dbReference type="AlphaFoldDB" id="A0A917C2N9"/>
<dbReference type="PANTHER" id="PTHR43433:SF5">
    <property type="entry name" value="AB HYDROLASE-1 DOMAIN-CONTAINING PROTEIN"/>
    <property type="match status" value="1"/>
</dbReference>
<evidence type="ECO:0000313" key="3">
    <source>
        <dbReference type="Proteomes" id="UP000606044"/>
    </source>
</evidence>
<dbReference type="Pfam" id="PF00561">
    <property type="entry name" value="Abhydrolase_1"/>
    <property type="match status" value="1"/>
</dbReference>
<reference evidence="2" key="2">
    <citation type="submission" date="2020-09" db="EMBL/GenBank/DDBJ databases">
        <authorList>
            <person name="Sun Q."/>
            <person name="Sedlacek I."/>
        </authorList>
    </citation>
    <scope>NUCLEOTIDE SEQUENCE</scope>
    <source>
        <strain evidence="2">CCM 7897</strain>
    </source>
</reference>
<evidence type="ECO:0000259" key="1">
    <source>
        <dbReference type="Pfam" id="PF00561"/>
    </source>
</evidence>
<gene>
    <name evidence="2" type="ORF">GCM10007301_28440</name>
</gene>